<evidence type="ECO:0000256" key="1">
    <source>
        <dbReference type="SAM" id="MobiDB-lite"/>
    </source>
</evidence>
<evidence type="ECO:0000313" key="3">
    <source>
        <dbReference type="Proteomes" id="UP000796880"/>
    </source>
</evidence>
<dbReference type="Proteomes" id="UP000796880">
    <property type="component" value="Unassembled WGS sequence"/>
</dbReference>
<sequence>MSRREDRDSDSKRHRSRFDREPSPKRSRRDGKLVPERLPSNTNLDIRNHTDQDQKHRRRLQDGLPLDSLLTADAKLDSGTVSKEPERKPNGHQEGTKHSSNPTEAQRPRSYFQHDERGNAGQVGRSSGRGVTSERGWWRNSRDQHDGGRENKVATNDTRQRDERAKGDEKGSWRHDGFFEMEADPPPARKRPAFREKKILVDSESADKAATETVKSSHSGRTLEGSRKKEERGRSGHHLDRPEKPFLGDKPPNRREAQRVGFLSRERYGGGAGNYNGRDRFSGRQGYRGNGTRVEKWTHDLYQEANRSPTPKNEEDQIAKVEALLAS</sequence>
<accession>A0A8K0DXI0</accession>
<feature type="region of interest" description="Disordered" evidence="1">
    <location>
        <begin position="1"/>
        <end position="292"/>
    </location>
</feature>
<feature type="compositionally biased region" description="Basic and acidic residues" evidence="1">
    <location>
        <begin position="1"/>
        <end position="11"/>
    </location>
</feature>
<proteinExistence type="predicted"/>
<feature type="compositionally biased region" description="Basic and acidic residues" evidence="1">
    <location>
        <begin position="83"/>
        <end position="97"/>
    </location>
</feature>
<feature type="compositionally biased region" description="Basic and acidic residues" evidence="1">
    <location>
        <begin position="136"/>
        <end position="178"/>
    </location>
</feature>
<name>A0A8K0DXI0_9ROSA</name>
<evidence type="ECO:0000313" key="2">
    <source>
        <dbReference type="EMBL" id="KAF3435555.1"/>
    </source>
</evidence>
<dbReference type="EMBL" id="VOIH02000010">
    <property type="protein sequence ID" value="KAF3435555.1"/>
    <property type="molecule type" value="Genomic_DNA"/>
</dbReference>
<dbReference type="OrthoDB" id="1920561at2759"/>
<feature type="compositionally biased region" description="Basic and acidic residues" evidence="1">
    <location>
        <begin position="193"/>
        <end position="210"/>
    </location>
</feature>
<dbReference type="AlphaFoldDB" id="A0A8K0DXI0"/>
<organism evidence="2 3">
    <name type="scientific">Rhamnella rubrinervis</name>
    <dbReference type="NCBI Taxonomy" id="2594499"/>
    <lineage>
        <taxon>Eukaryota</taxon>
        <taxon>Viridiplantae</taxon>
        <taxon>Streptophyta</taxon>
        <taxon>Embryophyta</taxon>
        <taxon>Tracheophyta</taxon>
        <taxon>Spermatophyta</taxon>
        <taxon>Magnoliopsida</taxon>
        <taxon>eudicotyledons</taxon>
        <taxon>Gunneridae</taxon>
        <taxon>Pentapetalae</taxon>
        <taxon>rosids</taxon>
        <taxon>fabids</taxon>
        <taxon>Rosales</taxon>
        <taxon>Rhamnaceae</taxon>
        <taxon>rhamnoid group</taxon>
        <taxon>Rhamneae</taxon>
        <taxon>Rhamnella</taxon>
    </lineage>
</organism>
<feature type="compositionally biased region" description="Basic and acidic residues" evidence="1">
    <location>
        <begin position="18"/>
        <end position="35"/>
    </location>
</feature>
<feature type="compositionally biased region" description="Basic and acidic residues" evidence="1">
    <location>
        <begin position="224"/>
        <end position="268"/>
    </location>
</feature>
<dbReference type="PANTHER" id="PTHR36364:SF1">
    <property type="entry name" value="OS03G0203000 PROTEIN"/>
    <property type="match status" value="1"/>
</dbReference>
<protein>
    <recommendedName>
        <fullName evidence="4">Btz domain-containing protein</fullName>
    </recommendedName>
</protein>
<comment type="caution">
    <text evidence="2">The sequence shown here is derived from an EMBL/GenBank/DDBJ whole genome shotgun (WGS) entry which is preliminary data.</text>
</comment>
<reference evidence="2" key="1">
    <citation type="submission" date="2020-03" db="EMBL/GenBank/DDBJ databases">
        <title>A high-quality chromosome-level genome assembly of a woody plant with both climbing and erect habits, Rhamnella rubrinervis.</title>
        <authorList>
            <person name="Lu Z."/>
            <person name="Yang Y."/>
            <person name="Zhu X."/>
            <person name="Sun Y."/>
        </authorList>
    </citation>
    <scope>NUCLEOTIDE SEQUENCE</scope>
    <source>
        <strain evidence="2">BYM</strain>
        <tissue evidence="2">Leaf</tissue>
    </source>
</reference>
<evidence type="ECO:0008006" key="4">
    <source>
        <dbReference type="Google" id="ProtNLM"/>
    </source>
</evidence>
<gene>
    <name evidence="2" type="ORF">FNV43_RR22644</name>
</gene>
<keyword evidence="3" id="KW-1185">Reference proteome</keyword>
<dbReference type="PANTHER" id="PTHR36364">
    <property type="entry name" value="OS03G0203000 PROTEIN"/>
    <property type="match status" value="1"/>
</dbReference>